<sequence>MAILRALINMSKETDHIIYAQVLKIQMGRHIPSTEVDDALLFTSQVHKVCN</sequence>
<dbReference type="AlphaFoldDB" id="A0A2J7RIG9"/>
<evidence type="ECO:0000313" key="2">
    <source>
        <dbReference type="Proteomes" id="UP000235965"/>
    </source>
</evidence>
<reference evidence="1 2" key="1">
    <citation type="submission" date="2017-12" db="EMBL/GenBank/DDBJ databases">
        <title>Hemimetabolous genomes reveal molecular basis of termite eusociality.</title>
        <authorList>
            <person name="Harrison M.C."/>
            <person name="Jongepier E."/>
            <person name="Robertson H.M."/>
            <person name="Arning N."/>
            <person name="Bitard-Feildel T."/>
            <person name="Chao H."/>
            <person name="Childers C.P."/>
            <person name="Dinh H."/>
            <person name="Doddapaneni H."/>
            <person name="Dugan S."/>
            <person name="Gowin J."/>
            <person name="Greiner C."/>
            <person name="Han Y."/>
            <person name="Hu H."/>
            <person name="Hughes D.S.T."/>
            <person name="Huylmans A.-K."/>
            <person name="Kemena C."/>
            <person name="Kremer L.P.M."/>
            <person name="Lee S.L."/>
            <person name="Lopez-Ezquerra A."/>
            <person name="Mallet L."/>
            <person name="Monroy-Kuhn J.M."/>
            <person name="Moser A."/>
            <person name="Murali S.C."/>
            <person name="Muzny D.M."/>
            <person name="Otani S."/>
            <person name="Piulachs M.-D."/>
            <person name="Poelchau M."/>
            <person name="Qu J."/>
            <person name="Schaub F."/>
            <person name="Wada-Katsumata A."/>
            <person name="Worley K.C."/>
            <person name="Xie Q."/>
            <person name="Ylla G."/>
            <person name="Poulsen M."/>
            <person name="Gibbs R.A."/>
            <person name="Schal C."/>
            <person name="Richards S."/>
            <person name="Belles X."/>
            <person name="Korb J."/>
            <person name="Bornberg-Bauer E."/>
        </authorList>
    </citation>
    <scope>NUCLEOTIDE SEQUENCE [LARGE SCALE GENOMIC DNA]</scope>
    <source>
        <tissue evidence="1">Whole body</tissue>
    </source>
</reference>
<protein>
    <submittedName>
        <fullName evidence="1">Uncharacterized protein</fullName>
    </submittedName>
</protein>
<dbReference type="Proteomes" id="UP000235965">
    <property type="component" value="Unassembled WGS sequence"/>
</dbReference>
<evidence type="ECO:0000313" key="1">
    <source>
        <dbReference type="EMBL" id="PNF40616.1"/>
    </source>
</evidence>
<comment type="caution">
    <text evidence="1">The sequence shown here is derived from an EMBL/GenBank/DDBJ whole genome shotgun (WGS) entry which is preliminary data.</text>
</comment>
<dbReference type="InParanoid" id="A0A2J7RIG9"/>
<keyword evidence="2" id="KW-1185">Reference proteome</keyword>
<name>A0A2J7RIG9_9NEOP</name>
<proteinExistence type="predicted"/>
<organism evidence="1 2">
    <name type="scientific">Cryptotermes secundus</name>
    <dbReference type="NCBI Taxonomy" id="105785"/>
    <lineage>
        <taxon>Eukaryota</taxon>
        <taxon>Metazoa</taxon>
        <taxon>Ecdysozoa</taxon>
        <taxon>Arthropoda</taxon>
        <taxon>Hexapoda</taxon>
        <taxon>Insecta</taxon>
        <taxon>Pterygota</taxon>
        <taxon>Neoptera</taxon>
        <taxon>Polyneoptera</taxon>
        <taxon>Dictyoptera</taxon>
        <taxon>Blattodea</taxon>
        <taxon>Blattoidea</taxon>
        <taxon>Termitoidae</taxon>
        <taxon>Kalotermitidae</taxon>
        <taxon>Cryptotermitinae</taxon>
        <taxon>Cryptotermes</taxon>
    </lineage>
</organism>
<accession>A0A2J7RIG9</accession>
<gene>
    <name evidence="1" type="ORF">B7P43_G05922</name>
</gene>
<dbReference type="EMBL" id="NEVH01003500">
    <property type="protein sequence ID" value="PNF40616.1"/>
    <property type="molecule type" value="Genomic_DNA"/>
</dbReference>